<feature type="binding site" evidence="6">
    <location>
        <position position="107"/>
    </location>
    <ligand>
        <name>S-adenosyl-L-methionine</name>
        <dbReference type="ChEBI" id="CHEBI:59789"/>
    </ligand>
</feature>
<dbReference type="AlphaFoldDB" id="A0AAE3W1F3"/>
<keyword evidence="1 6" id="KW-0963">Cytoplasm</keyword>
<gene>
    <name evidence="6" type="primary">rsmG</name>
    <name evidence="8" type="ORF">J2S42_004430</name>
</gene>
<sequence>MRESASSGSEGVVPSEPLSSDTVPTPEELDLSLPDALRPAAEALFGPRLDLAARFAQLLGTDGVVRGLIGPREAPRIWERHLLNCAALAELIPSGASVVDVGSGAGLPGIVLAVARPDLTIALVEPLARRTAFLAEAVTALGLDDTTTVIRGRAEEVVGGPLSPADVVTARAVAPLDRLAGWCLPLTAVGGRLLALKGSSAAEEIAAHQGAVSRLGGSTPVVRVCGESVLDAPTTVVEIVRERAVVPARSGKASRPERRSSSRAGGASGNGRRRRG</sequence>
<evidence type="ECO:0000313" key="9">
    <source>
        <dbReference type="Proteomes" id="UP001240236"/>
    </source>
</evidence>
<proteinExistence type="inferred from homology"/>
<protein>
    <recommendedName>
        <fullName evidence="6">Ribosomal RNA small subunit methyltransferase G</fullName>
        <ecNumber evidence="6">2.1.1.-</ecNumber>
    </recommendedName>
    <alternativeName>
        <fullName evidence="6">16S rRNA 7-methylguanosine methyltransferase</fullName>
        <shortName evidence="6">16S rRNA m7G methyltransferase</shortName>
    </alternativeName>
</protein>
<feature type="binding site" evidence="6">
    <location>
        <position position="102"/>
    </location>
    <ligand>
        <name>S-adenosyl-L-methionine</name>
        <dbReference type="ChEBI" id="CHEBI:59789"/>
    </ligand>
</feature>
<dbReference type="NCBIfam" id="TIGR00138">
    <property type="entry name" value="rsmG_gidB"/>
    <property type="match status" value="1"/>
</dbReference>
<keyword evidence="2 6" id="KW-0698">rRNA processing</keyword>
<evidence type="ECO:0000256" key="3">
    <source>
        <dbReference type="ARBA" id="ARBA00022603"/>
    </source>
</evidence>
<keyword evidence="4 6" id="KW-0808">Transferase</keyword>
<dbReference type="EMBL" id="JAUSUZ010000001">
    <property type="protein sequence ID" value="MDQ0367761.1"/>
    <property type="molecule type" value="Genomic_DNA"/>
</dbReference>
<keyword evidence="3 6" id="KW-0489">Methyltransferase</keyword>
<dbReference type="GO" id="GO:0070043">
    <property type="term" value="F:rRNA (guanine-N7-)-methyltransferase activity"/>
    <property type="evidence" value="ECO:0007669"/>
    <property type="project" value="UniProtKB-UniRule"/>
</dbReference>
<evidence type="ECO:0000256" key="5">
    <source>
        <dbReference type="ARBA" id="ARBA00022691"/>
    </source>
</evidence>
<dbReference type="SUPFAM" id="SSF53335">
    <property type="entry name" value="S-adenosyl-L-methionine-dependent methyltransferases"/>
    <property type="match status" value="1"/>
</dbReference>
<reference evidence="8 9" key="1">
    <citation type="submission" date="2023-07" db="EMBL/GenBank/DDBJ databases">
        <title>Sequencing the genomes of 1000 actinobacteria strains.</title>
        <authorList>
            <person name="Klenk H.-P."/>
        </authorList>
    </citation>
    <scope>NUCLEOTIDE SEQUENCE [LARGE SCALE GENOMIC DNA]</scope>
    <source>
        <strain evidence="8 9">DSM 44709</strain>
    </source>
</reference>
<evidence type="ECO:0000256" key="2">
    <source>
        <dbReference type="ARBA" id="ARBA00022552"/>
    </source>
</evidence>
<comment type="caution">
    <text evidence="8">The sequence shown here is derived from an EMBL/GenBank/DDBJ whole genome shotgun (WGS) entry which is preliminary data.</text>
</comment>
<dbReference type="EC" id="2.1.1.-" evidence="6"/>
<dbReference type="PANTHER" id="PTHR31760">
    <property type="entry name" value="S-ADENOSYL-L-METHIONINE-DEPENDENT METHYLTRANSFERASES SUPERFAMILY PROTEIN"/>
    <property type="match status" value="1"/>
</dbReference>
<evidence type="ECO:0000256" key="6">
    <source>
        <dbReference type="HAMAP-Rule" id="MF_00074"/>
    </source>
</evidence>
<dbReference type="HAMAP" id="MF_00074">
    <property type="entry name" value="16SrRNA_methyltr_G"/>
    <property type="match status" value="1"/>
</dbReference>
<comment type="caution">
    <text evidence="6">Lacks conserved residue(s) required for the propagation of feature annotation.</text>
</comment>
<dbReference type="InterPro" id="IPR003682">
    <property type="entry name" value="rRNA_ssu_MeTfrase_G"/>
</dbReference>
<feature type="region of interest" description="Disordered" evidence="7">
    <location>
        <begin position="247"/>
        <end position="276"/>
    </location>
</feature>
<accession>A0AAE3W1F3</accession>
<keyword evidence="9" id="KW-1185">Reference proteome</keyword>
<dbReference type="Gene3D" id="3.40.50.150">
    <property type="entry name" value="Vaccinia Virus protein VP39"/>
    <property type="match status" value="1"/>
</dbReference>
<keyword evidence="5 6" id="KW-0949">S-adenosyl-L-methionine</keyword>
<feature type="binding site" evidence="6">
    <location>
        <begin position="154"/>
        <end position="155"/>
    </location>
    <ligand>
        <name>S-adenosyl-L-methionine</name>
        <dbReference type="ChEBI" id="CHEBI:59789"/>
    </ligand>
</feature>
<dbReference type="GO" id="GO:0005829">
    <property type="term" value="C:cytosol"/>
    <property type="evidence" value="ECO:0007669"/>
    <property type="project" value="TreeGrafter"/>
</dbReference>
<evidence type="ECO:0000256" key="1">
    <source>
        <dbReference type="ARBA" id="ARBA00022490"/>
    </source>
</evidence>
<evidence type="ECO:0000256" key="7">
    <source>
        <dbReference type="SAM" id="MobiDB-lite"/>
    </source>
</evidence>
<dbReference type="Pfam" id="PF02527">
    <property type="entry name" value="GidB"/>
    <property type="match status" value="1"/>
</dbReference>
<comment type="function">
    <text evidence="6">Specifically methylates the N7 position of a guanine in 16S rRNA.</text>
</comment>
<evidence type="ECO:0000256" key="4">
    <source>
        <dbReference type="ARBA" id="ARBA00022679"/>
    </source>
</evidence>
<dbReference type="Proteomes" id="UP001240236">
    <property type="component" value="Unassembled WGS sequence"/>
</dbReference>
<feature type="region of interest" description="Disordered" evidence="7">
    <location>
        <begin position="1"/>
        <end position="29"/>
    </location>
</feature>
<name>A0AAE3W1F3_9ACTN</name>
<dbReference type="CDD" id="cd02440">
    <property type="entry name" value="AdoMet_MTases"/>
    <property type="match status" value="1"/>
</dbReference>
<dbReference type="InterPro" id="IPR029063">
    <property type="entry name" value="SAM-dependent_MTases_sf"/>
</dbReference>
<organism evidence="8 9">
    <name type="scientific">Catenuloplanes indicus</name>
    <dbReference type="NCBI Taxonomy" id="137267"/>
    <lineage>
        <taxon>Bacteria</taxon>
        <taxon>Bacillati</taxon>
        <taxon>Actinomycetota</taxon>
        <taxon>Actinomycetes</taxon>
        <taxon>Micromonosporales</taxon>
        <taxon>Micromonosporaceae</taxon>
        <taxon>Catenuloplanes</taxon>
    </lineage>
</organism>
<comment type="similarity">
    <text evidence="6">Belongs to the methyltransferase superfamily. RNA methyltransferase RsmG family.</text>
</comment>
<comment type="subcellular location">
    <subcellularLocation>
        <location evidence="6">Cytoplasm</location>
    </subcellularLocation>
</comment>
<evidence type="ECO:0000313" key="8">
    <source>
        <dbReference type="EMBL" id="MDQ0367761.1"/>
    </source>
</evidence>
<dbReference type="PANTHER" id="PTHR31760:SF0">
    <property type="entry name" value="S-ADENOSYL-L-METHIONINE-DEPENDENT METHYLTRANSFERASES SUPERFAMILY PROTEIN"/>
    <property type="match status" value="1"/>
</dbReference>
<feature type="binding site" evidence="6">
    <location>
        <position position="171"/>
    </location>
    <ligand>
        <name>S-adenosyl-L-methionine</name>
        <dbReference type="ChEBI" id="CHEBI:59789"/>
    </ligand>
</feature>